<dbReference type="PANTHER" id="PTHR21022">
    <property type="entry name" value="PREPHENATE DEHYDRATASE P PROTEIN"/>
    <property type="match status" value="1"/>
</dbReference>
<dbReference type="InterPro" id="IPR036979">
    <property type="entry name" value="CM_dom_sf"/>
</dbReference>
<dbReference type="PROSITE" id="PS51168">
    <property type="entry name" value="CHORISMATE_MUT_2"/>
    <property type="match status" value="1"/>
</dbReference>
<evidence type="ECO:0000256" key="5">
    <source>
        <dbReference type="ARBA" id="ARBA00004817"/>
    </source>
</evidence>
<evidence type="ECO:0000256" key="10">
    <source>
        <dbReference type="ARBA" id="ARBA00022605"/>
    </source>
</evidence>
<dbReference type="NCBIfam" id="NF008865">
    <property type="entry name" value="PRK11898.1"/>
    <property type="match status" value="1"/>
</dbReference>
<keyword evidence="15" id="KW-0511">Multifunctional enzyme</keyword>
<feature type="domain" description="ACT" evidence="22">
    <location>
        <begin position="273"/>
        <end position="350"/>
    </location>
</feature>
<dbReference type="SUPFAM" id="SSF48600">
    <property type="entry name" value="Chorismate mutase II"/>
    <property type="match status" value="1"/>
</dbReference>
<dbReference type="PROSITE" id="PS51171">
    <property type="entry name" value="PREPHENATE_DEHYDR_3"/>
    <property type="match status" value="1"/>
</dbReference>
<dbReference type="InterPro" id="IPR045865">
    <property type="entry name" value="ACT-like_dom_sf"/>
</dbReference>
<evidence type="ECO:0000256" key="2">
    <source>
        <dbReference type="ARBA" id="ARBA00002364"/>
    </source>
</evidence>
<dbReference type="InterPro" id="IPR008242">
    <property type="entry name" value="Chor_mutase/pphenate_deHydtase"/>
</dbReference>
<evidence type="ECO:0000256" key="6">
    <source>
        <dbReference type="ARBA" id="ARBA00012404"/>
    </source>
</evidence>
<comment type="function">
    <text evidence="2">Catalyzes the Claisen rearrangement of chorismate to prephenate and the decarboxylation/dehydration of prephenate to phenylpyruvate.</text>
</comment>
<accession>A0A419EZE9</accession>
<evidence type="ECO:0000259" key="20">
    <source>
        <dbReference type="PROSITE" id="PS51168"/>
    </source>
</evidence>
<evidence type="ECO:0000256" key="19">
    <source>
        <dbReference type="PIRSR" id="PIRSR001500-2"/>
    </source>
</evidence>
<keyword evidence="10" id="KW-0028">Amino-acid biosynthesis</keyword>
<evidence type="ECO:0000259" key="22">
    <source>
        <dbReference type="PROSITE" id="PS51671"/>
    </source>
</evidence>
<dbReference type="SUPFAM" id="SSF53850">
    <property type="entry name" value="Periplasmic binding protein-like II"/>
    <property type="match status" value="1"/>
</dbReference>
<keyword evidence="13" id="KW-0413">Isomerase</keyword>
<dbReference type="PROSITE" id="PS00857">
    <property type="entry name" value="PREPHENATE_DEHYDR_1"/>
    <property type="match status" value="1"/>
</dbReference>
<evidence type="ECO:0000256" key="11">
    <source>
        <dbReference type="ARBA" id="ARBA00023141"/>
    </source>
</evidence>
<dbReference type="PANTHER" id="PTHR21022:SF19">
    <property type="entry name" value="PREPHENATE DEHYDRATASE-RELATED"/>
    <property type="match status" value="1"/>
</dbReference>
<evidence type="ECO:0000256" key="3">
    <source>
        <dbReference type="ARBA" id="ARBA00004496"/>
    </source>
</evidence>
<evidence type="ECO:0000259" key="21">
    <source>
        <dbReference type="PROSITE" id="PS51171"/>
    </source>
</evidence>
<keyword evidence="14 23" id="KW-0456">Lyase</keyword>
<evidence type="ECO:0000256" key="17">
    <source>
        <dbReference type="ARBA" id="ARBA00031520"/>
    </source>
</evidence>
<dbReference type="PIRSF" id="PIRSF001500">
    <property type="entry name" value="Chor_mut_pdt_Ppr"/>
    <property type="match status" value="1"/>
</dbReference>
<reference evidence="23 24" key="1">
    <citation type="journal article" date="2017" name="ISME J.">
        <title>Energy and carbon metabolisms in a deep terrestrial subsurface fluid microbial community.</title>
        <authorList>
            <person name="Momper L."/>
            <person name="Jungbluth S.P."/>
            <person name="Lee M.D."/>
            <person name="Amend J.P."/>
        </authorList>
    </citation>
    <scope>NUCLEOTIDE SEQUENCE [LARGE SCALE GENOMIC DNA]</scope>
    <source>
        <strain evidence="23">SURF_17</strain>
    </source>
</reference>
<dbReference type="GO" id="GO:0046417">
    <property type="term" value="P:chorismate metabolic process"/>
    <property type="evidence" value="ECO:0007669"/>
    <property type="project" value="InterPro"/>
</dbReference>
<dbReference type="CDD" id="cd13630">
    <property type="entry name" value="PBP2_PDT_1"/>
    <property type="match status" value="1"/>
</dbReference>
<feature type="site" description="Essential for prephenate dehydratase activity" evidence="19">
    <location>
        <position position="254"/>
    </location>
</feature>
<evidence type="ECO:0000256" key="18">
    <source>
        <dbReference type="ARBA" id="ARBA00047848"/>
    </source>
</evidence>
<dbReference type="Pfam" id="PF01817">
    <property type="entry name" value="CM_2"/>
    <property type="match status" value="1"/>
</dbReference>
<gene>
    <name evidence="23" type="primary">pheA</name>
    <name evidence="23" type="ORF">C4532_08835</name>
</gene>
<dbReference type="EC" id="5.4.99.5" evidence="6"/>
<dbReference type="Gene3D" id="3.40.190.10">
    <property type="entry name" value="Periplasmic binding protein-like II"/>
    <property type="match status" value="2"/>
</dbReference>
<comment type="subcellular location">
    <subcellularLocation>
        <location evidence="3">Cytoplasm</location>
    </subcellularLocation>
</comment>
<dbReference type="Gene3D" id="3.30.70.260">
    <property type="match status" value="1"/>
</dbReference>
<comment type="catalytic activity">
    <reaction evidence="1">
        <text>chorismate = prephenate</text>
        <dbReference type="Rhea" id="RHEA:13897"/>
        <dbReference type="ChEBI" id="CHEBI:29748"/>
        <dbReference type="ChEBI" id="CHEBI:29934"/>
        <dbReference type="EC" id="5.4.99.5"/>
    </reaction>
</comment>
<dbReference type="AlphaFoldDB" id="A0A419EZE9"/>
<keyword evidence="12" id="KW-0584">Phenylalanine biosynthesis</keyword>
<protein>
    <recommendedName>
        <fullName evidence="8">Bifunctional chorismate mutase/prephenate dehydratase</fullName>
        <ecNumber evidence="7">4.2.1.51</ecNumber>
        <ecNumber evidence="6">5.4.99.5</ecNumber>
    </recommendedName>
    <alternativeName>
        <fullName evidence="17">Chorismate mutase-prephenate dehydratase</fullName>
    </alternativeName>
    <alternativeName>
        <fullName evidence="16">p-protein</fullName>
    </alternativeName>
</protein>
<evidence type="ECO:0000256" key="14">
    <source>
        <dbReference type="ARBA" id="ARBA00023239"/>
    </source>
</evidence>
<comment type="pathway">
    <text evidence="5">Metabolic intermediate biosynthesis; prephenate biosynthesis; prephenate from chorismate: step 1/1.</text>
</comment>
<dbReference type="Gene3D" id="1.20.59.10">
    <property type="entry name" value="Chorismate mutase"/>
    <property type="match status" value="1"/>
</dbReference>
<evidence type="ECO:0000256" key="7">
    <source>
        <dbReference type="ARBA" id="ARBA00013147"/>
    </source>
</evidence>
<evidence type="ECO:0000256" key="4">
    <source>
        <dbReference type="ARBA" id="ARBA00004741"/>
    </source>
</evidence>
<dbReference type="InterPro" id="IPR036263">
    <property type="entry name" value="Chorismate_II_sf"/>
</dbReference>
<evidence type="ECO:0000313" key="23">
    <source>
        <dbReference type="EMBL" id="RJP70777.1"/>
    </source>
</evidence>
<dbReference type="EC" id="4.2.1.51" evidence="7"/>
<sequence>MSLEEIRERIDSIDSEIIRLLNERAKAAIDVGKLKEQANTHIYAPAREIQIFEQICSRNTGPLTNEALKSIYKEIISASRSLEKPLIVSYLGPQATFAHLAALQKFGSSTSYLPARTISDVFIDVQKGRANYGVVPIENSTEGSVSYTLDMFMESDLKIFSEVMLEVSHNLMSKSQLTGITKIYSHPQALAQCRRWLEANVPAAELTATSSTAQAAELAAKDVSAGAIANEIAAEIYHLNLLVRRIEDSPYNYTRFLVVGHSIAEKSGRDKTSVMFSIRHRAGALSEILKTFASYEINLTRIESRPSRQRAWEYVFFVDLEGHTDDPRVAQALHEATEHCIFLKTLGSYPSGE</sequence>
<dbReference type="GO" id="GO:0004106">
    <property type="term" value="F:chorismate mutase activity"/>
    <property type="evidence" value="ECO:0007669"/>
    <property type="project" value="UniProtKB-EC"/>
</dbReference>
<dbReference type="PROSITE" id="PS51671">
    <property type="entry name" value="ACT"/>
    <property type="match status" value="1"/>
</dbReference>
<name>A0A419EZE9_9BACT</name>
<dbReference type="NCBIfam" id="TIGR01807">
    <property type="entry name" value="CM_P2"/>
    <property type="match status" value="1"/>
</dbReference>
<dbReference type="FunFam" id="3.40.190.10:FF:000034">
    <property type="entry name" value="Chorismate mutase/prephenate dehydratase"/>
    <property type="match status" value="1"/>
</dbReference>
<dbReference type="InterPro" id="IPR002912">
    <property type="entry name" value="ACT_dom"/>
</dbReference>
<evidence type="ECO:0000256" key="1">
    <source>
        <dbReference type="ARBA" id="ARBA00000824"/>
    </source>
</evidence>
<dbReference type="SMART" id="SM00830">
    <property type="entry name" value="CM_2"/>
    <property type="match status" value="1"/>
</dbReference>
<dbReference type="Pfam" id="PF00800">
    <property type="entry name" value="PDT"/>
    <property type="match status" value="1"/>
</dbReference>
<dbReference type="FunFam" id="3.40.190.10:FF:000029">
    <property type="entry name" value="Chorismate mutase/Prephenate dehydratase"/>
    <property type="match status" value="1"/>
</dbReference>
<dbReference type="UniPathway" id="UPA00120">
    <property type="reaction ID" value="UER00203"/>
</dbReference>
<comment type="caution">
    <text evidence="23">The sequence shown here is derived from an EMBL/GenBank/DDBJ whole genome shotgun (WGS) entry which is preliminary data.</text>
</comment>
<dbReference type="Proteomes" id="UP000285961">
    <property type="component" value="Unassembled WGS sequence"/>
</dbReference>
<evidence type="ECO:0000256" key="15">
    <source>
        <dbReference type="ARBA" id="ARBA00023268"/>
    </source>
</evidence>
<feature type="domain" description="Prephenate dehydratase" evidence="21">
    <location>
        <begin position="87"/>
        <end position="261"/>
    </location>
</feature>
<dbReference type="InterPro" id="IPR018528">
    <property type="entry name" value="Preph_deHydtase_CS"/>
</dbReference>
<dbReference type="Pfam" id="PF01842">
    <property type="entry name" value="ACT"/>
    <property type="match status" value="1"/>
</dbReference>
<evidence type="ECO:0000256" key="16">
    <source>
        <dbReference type="ARBA" id="ARBA00031175"/>
    </source>
</evidence>
<feature type="domain" description="Chorismate mutase" evidence="20">
    <location>
        <begin position="1"/>
        <end position="87"/>
    </location>
</feature>
<keyword evidence="11" id="KW-0057">Aromatic amino acid biosynthesis</keyword>
<evidence type="ECO:0000256" key="13">
    <source>
        <dbReference type="ARBA" id="ARBA00023235"/>
    </source>
</evidence>
<keyword evidence="9" id="KW-0963">Cytoplasm</keyword>
<comment type="pathway">
    <text evidence="4">Amino-acid biosynthesis; L-phenylalanine biosynthesis; phenylpyruvate from prephenate: step 1/1.</text>
</comment>
<dbReference type="FunFam" id="3.30.70.260:FF:000012">
    <property type="entry name" value="Prephenate dehydratase"/>
    <property type="match status" value="1"/>
</dbReference>
<dbReference type="InterPro" id="IPR001086">
    <property type="entry name" value="Preph_deHydtase"/>
</dbReference>
<dbReference type="PROSITE" id="PS00858">
    <property type="entry name" value="PREPHENATE_DEHYDR_2"/>
    <property type="match status" value="1"/>
</dbReference>
<organism evidence="23 24">
    <name type="scientific">Candidatus Abyssobacteria bacterium SURF_17</name>
    <dbReference type="NCBI Taxonomy" id="2093361"/>
    <lineage>
        <taxon>Bacteria</taxon>
        <taxon>Pseudomonadati</taxon>
        <taxon>Candidatus Hydrogenedentota</taxon>
        <taxon>Candidatus Abyssobacteria</taxon>
    </lineage>
</organism>
<dbReference type="InterPro" id="IPR002701">
    <property type="entry name" value="CM_II_prokaryot"/>
</dbReference>
<dbReference type="GO" id="GO:0005737">
    <property type="term" value="C:cytoplasm"/>
    <property type="evidence" value="ECO:0007669"/>
    <property type="project" value="UniProtKB-SubCell"/>
</dbReference>
<dbReference type="GO" id="GO:0004664">
    <property type="term" value="F:prephenate dehydratase activity"/>
    <property type="evidence" value="ECO:0007669"/>
    <property type="project" value="UniProtKB-EC"/>
</dbReference>
<evidence type="ECO:0000256" key="9">
    <source>
        <dbReference type="ARBA" id="ARBA00022490"/>
    </source>
</evidence>
<dbReference type="EMBL" id="QZKI01000065">
    <property type="protein sequence ID" value="RJP70777.1"/>
    <property type="molecule type" value="Genomic_DNA"/>
</dbReference>
<proteinExistence type="predicted"/>
<evidence type="ECO:0000313" key="24">
    <source>
        <dbReference type="Proteomes" id="UP000285961"/>
    </source>
</evidence>
<dbReference type="SUPFAM" id="SSF55021">
    <property type="entry name" value="ACT-like"/>
    <property type="match status" value="1"/>
</dbReference>
<comment type="catalytic activity">
    <reaction evidence="18">
        <text>prephenate + H(+) = 3-phenylpyruvate + CO2 + H2O</text>
        <dbReference type="Rhea" id="RHEA:21648"/>
        <dbReference type="ChEBI" id="CHEBI:15377"/>
        <dbReference type="ChEBI" id="CHEBI:15378"/>
        <dbReference type="ChEBI" id="CHEBI:16526"/>
        <dbReference type="ChEBI" id="CHEBI:18005"/>
        <dbReference type="ChEBI" id="CHEBI:29934"/>
        <dbReference type="EC" id="4.2.1.51"/>
    </reaction>
</comment>
<dbReference type="GO" id="GO:0009094">
    <property type="term" value="P:L-phenylalanine biosynthetic process"/>
    <property type="evidence" value="ECO:0007669"/>
    <property type="project" value="UniProtKB-UniPathway"/>
</dbReference>
<dbReference type="CDD" id="cd04905">
    <property type="entry name" value="ACT_CM-PDT"/>
    <property type="match status" value="1"/>
</dbReference>
<evidence type="ECO:0000256" key="12">
    <source>
        <dbReference type="ARBA" id="ARBA00023222"/>
    </source>
</evidence>
<dbReference type="InterPro" id="IPR010957">
    <property type="entry name" value="G/b/e-P-prot_chorismate_mutase"/>
</dbReference>
<evidence type="ECO:0000256" key="8">
    <source>
        <dbReference type="ARBA" id="ARBA00014401"/>
    </source>
</evidence>
<dbReference type="UniPathway" id="UPA00121">
    <property type="reaction ID" value="UER00345"/>
</dbReference>